<feature type="region of interest" description="Disordered" evidence="2">
    <location>
        <begin position="1"/>
        <end position="86"/>
    </location>
</feature>
<dbReference type="InterPro" id="IPR013519">
    <property type="entry name" value="Int_alpha_beta-p"/>
</dbReference>
<dbReference type="PANTHER" id="PTHR36220">
    <property type="entry name" value="UNNAMED PRODUCT"/>
    <property type="match status" value="1"/>
</dbReference>
<sequence length="892" mass="95978">MFSFSNSSTGGNTEHTTSSSDRSLEEDHRSIDDGCAEDDYFGPSTSFQLPRYLASPPTTPGRSSLARVSSVSSTSSGSSNSSTQRDLEEQRLVLLAKYPNVNEDQVQQTMERQRRKEELVTAVAMKKGQKFREQQQLCEDQQRQRLQPAPPKRLSRNLNSLMEEASSEDDDGGIETGHQVACHTPIQFSNSSSSRQNQHSKTLGKEMASFVVWQAATQGTGDKLYNGTPTPQRITFQEELPPSQIDEQPICSEKKKSGIVGLAVSAFGKILHTKSSNQPPSSGASIVSDSLDGRSINTANKSLASKASLPSLSSEQTRKINNLSSKDRMNKNMDSINESHPEDGRSGFYHLISSRNGVIILILCLVLIVAIIVTVTAAFQGAKRAQQQSNTNTDYRDFSGPPPTQSPEMGQLGIAIPTISPFDDTLPLTGPPSSNIDANTTSYPTKTPFPTTSEPTSSEFLSLPTLPPSVSPSASPPTKFSDWNWTQRGLSLRGNEIGERFGQSVAISEDGKIVAIGSPYSTVDGLVLAGTVHIFQWDDSDRRGWISRGLLKGRNRGDQFGSNVVLSSDGSVIAVSEPTYRGQSGDRSGNVRVFVHNPFNGYSPLGQDLEGVGATDHFGIGLSVSADGRRIAAGAPYHDNTGKPGNGNINNRLVSGHARVFEWSSEIGQWTPIGEPMTGRSHLDWFGWSIDLNREGSVICIGAPRNLEYGGYVQCYEEGNSGAWMMIGSPIENDASPGRHDDSFGASLKLSWDSTGSRHRVAVGSPGKNRDALDAGVAVVFEYDPQLPSSGWTQLGEVIASPSPGQSNRFAASLDLQGDLLAIGVPGAGEVNLFRFQRDSGLWELHPQTLHGVSGSSFGTAVRLTPTGDVAVGSPQYSETDDIGTVNIFNSL</sequence>
<feature type="compositionally biased region" description="Basic and acidic residues" evidence="2">
    <location>
        <begin position="22"/>
        <end position="32"/>
    </location>
</feature>
<feature type="compositionally biased region" description="Polar residues" evidence="2">
    <location>
        <begin position="1"/>
        <end position="21"/>
    </location>
</feature>
<name>A0A9K3LDR5_9STRA</name>
<dbReference type="PROSITE" id="PS51470">
    <property type="entry name" value="FG_GAP"/>
    <property type="match status" value="1"/>
</dbReference>
<dbReference type="Proteomes" id="UP000693970">
    <property type="component" value="Unassembled WGS sequence"/>
</dbReference>
<gene>
    <name evidence="4" type="ORF">IV203_015465</name>
</gene>
<proteinExistence type="predicted"/>
<protein>
    <submittedName>
        <fullName evidence="4">Cell wall surface anchor family protein</fullName>
    </submittedName>
</protein>
<feature type="region of interest" description="Disordered" evidence="2">
    <location>
        <begin position="382"/>
        <end position="409"/>
    </location>
</feature>
<dbReference type="PANTHER" id="PTHR36220:SF1">
    <property type="entry name" value="GAMMA TUBULIN COMPLEX COMPONENT C-TERMINAL DOMAIN-CONTAINING PROTEIN"/>
    <property type="match status" value="1"/>
</dbReference>
<evidence type="ECO:0000256" key="3">
    <source>
        <dbReference type="SAM" id="Phobius"/>
    </source>
</evidence>
<feature type="transmembrane region" description="Helical" evidence="3">
    <location>
        <begin position="358"/>
        <end position="379"/>
    </location>
</feature>
<keyword evidence="5" id="KW-1185">Reference proteome</keyword>
<feature type="compositionally biased region" description="Basic and acidic residues" evidence="2">
    <location>
        <begin position="325"/>
        <end position="344"/>
    </location>
</feature>
<feature type="compositionally biased region" description="Low complexity" evidence="2">
    <location>
        <begin position="448"/>
        <end position="464"/>
    </location>
</feature>
<comment type="caution">
    <text evidence="4">The sequence shown here is derived from an EMBL/GenBank/DDBJ whole genome shotgun (WGS) entry which is preliminary data.</text>
</comment>
<keyword evidence="3" id="KW-1133">Transmembrane helix</keyword>
<evidence type="ECO:0000256" key="1">
    <source>
        <dbReference type="PROSITE-ProRule" id="PRU00803"/>
    </source>
</evidence>
<feature type="region of interest" description="Disordered" evidence="2">
    <location>
        <begin position="306"/>
        <end position="344"/>
    </location>
</feature>
<feature type="region of interest" description="Disordered" evidence="2">
    <location>
        <begin position="132"/>
        <end position="156"/>
    </location>
</feature>
<evidence type="ECO:0000256" key="2">
    <source>
        <dbReference type="SAM" id="MobiDB-lite"/>
    </source>
</evidence>
<organism evidence="4 5">
    <name type="scientific">Nitzschia inconspicua</name>
    <dbReference type="NCBI Taxonomy" id="303405"/>
    <lineage>
        <taxon>Eukaryota</taxon>
        <taxon>Sar</taxon>
        <taxon>Stramenopiles</taxon>
        <taxon>Ochrophyta</taxon>
        <taxon>Bacillariophyta</taxon>
        <taxon>Bacillariophyceae</taxon>
        <taxon>Bacillariophycidae</taxon>
        <taxon>Bacillariales</taxon>
        <taxon>Bacillariaceae</taxon>
        <taxon>Nitzschia</taxon>
    </lineage>
</organism>
<feature type="repeat" description="FG-GAP" evidence="1">
    <location>
        <begin position="487"/>
        <end position="544"/>
    </location>
</feature>
<reference evidence="4" key="2">
    <citation type="submission" date="2021-04" db="EMBL/GenBank/DDBJ databases">
        <authorList>
            <person name="Podell S."/>
        </authorList>
    </citation>
    <scope>NUCLEOTIDE SEQUENCE</scope>
    <source>
        <strain evidence="4">Hildebrandi</strain>
    </source>
</reference>
<accession>A0A9K3LDR5</accession>
<reference evidence="4" key="1">
    <citation type="journal article" date="2021" name="Sci. Rep.">
        <title>Diploid genomic architecture of Nitzschia inconspicua, an elite biomass production diatom.</title>
        <authorList>
            <person name="Oliver A."/>
            <person name="Podell S."/>
            <person name="Pinowska A."/>
            <person name="Traller J.C."/>
            <person name="Smith S.R."/>
            <person name="McClure R."/>
            <person name="Beliaev A."/>
            <person name="Bohutskyi P."/>
            <person name="Hill E.A."/>
            <person name="Rabines A."/>
            <person name="Zheng H."/>
            <person name="Allen L.Z."/>
            <person name="Kuo A."/>
            <person name="Grigoriev I.V."/>
            <person name="Allen A.E."/>
            <person name="Hazlebeck D."/>
            <person name="Allen E.E."/>
        </authorList>
    </citation>
    <scope>NUCLEOTIDE SEQUENCE</scope>
    <source>
        <strain evidence="4">Hildebrandi</strain>
    </source>
</reference>
<dbReference type="EMBL" id="JAGRRH010000014">
    <property type="protein sequence ID" value="KAG7358876.1"/>
    <property type="molecule type" value="Genomic_DNA"/>
</dbReference>
<keyword evidence="3" id="KW-0812">Transmembrane</keyword>
<feature type="region of interest" description="Disordered" evidence="2">
    <location>
        <begin position="425"/>
        <end position="482"/>
    </location>
</feature>
<feature type="compositionally biased region" description="Low complexity" evidence="2">
    <location>
        <begin position="134"/>
        <end position="147"/>
    </location>
</feature>
<feature type="compositionally biased region" description="Low complexity" evidence="2">
    <location>
        <begin position="61"/>
        <end position="83"/>
    </location>
</feature>
<evidence type="ECO:0000313" key="5">
    <source>
        <dbReference type="Proteomes" id="UP000693970"/>
    </source>
</evidence>
<dbReference type="OrthoDB" id="49473at2759"/>
<keyword evidence="3" id="KW-0472">Membrane</keyword>
<feature type="compositionally biased region" description="Polar residues" evidence="2">
    <location>
        <begin position="431"/>
        <end position="445"/>
    </location>
</feature>
<dbReference type="AlphaFoldDB" id="A0A9K3LDR5"/>
<evidence type="ECO:0000313" key="4">
    <source>
        <dbReference type="EMBL" id="KAG7358876.1"/>
    </source>
</evidence>